<dbReference type="PANTHER" id="PTHR47071:SF9">
    <property type="entry name" value="TRM32-LIKE PROTEIN (DUF3741)"/>
    <property type="match status" value="1"/>
</dbReference>
<organism evidence="2 3">
    <name type="scientific">Vanilla planifolia</name>
    <name type="common">Vanilla</name>
    <dbReference type="NCBI Taxonomy" id="51239"/>
    <lineage>
        <taxon>Eukaryota</taxon>
        <taxon>Viridiplantae</taxon>
        <taxon>Streptophyta</taxon>
        <taxon>Embryophyta</taxon>
        <taxon>Tracheophyta</taxon>
        <taxon>Spermatophyta</taxon>
        <taxon>Magnoliopsida</taxon>
        <taxon>Liliopsida</taxon>
        <taxon>Asparagales</taxon>
        <taxon>Orchidaceae</taxon>
        <taxon>Vanilloideae</taxon>
        <taxon>Vanilleae</taxon>
        <taxon>Vanilla</taxon>
    </lineage>
</organism>
<evidence type="ECO:0000313" key="2">
    <source>
        <dbReference type="EMBL" id="KAG0469253.1"/>
    </source>
</evidence>
<reference evidence="2 3" key="1">
    <citation type="journal article" date="2020" name="Nat. Food">
        <title>A phased Vanilla planifolia genome enables genetic improvement of flavour and production.</title>
        <authorList>
            <person name="Hasing T."/>
            <person name="Tang H."/>
            <person name="Brym M."/>
            <person name="Khazi F."/>
            <person name="Huang T."/>
            <person name="Chambers A.H."/>
        </authorList>
    </citation>
    <scope>NUCLEOTIDE SEQUENCE [LARGE SCALE GENOMIC DNA]</scope>
    <source>
        <tissue evidence="2">Leaf</tissue>
    </source>
</reference>
<dbReference type="Pfam" id="PF14309">
    <property type="entry name" value="DUF4378"/>
    <property type="match status" value="1"/>
</dbReference>
<comment type="caution">
    <text evidence="2">The sequence shown here is derived from an EMBL/GenBank/DDBJ whole genome shotgun (WGS) entry which is preliminary data.</text>
</comment>
<name>A0A835UPN3_VANPL</name>
<feature type="domain" description="DUF4378" evidence="1">
    <location>
        <begin position="93"/>
        <end position="175"/>
    </location>
</feature>
<proteinExistence type="predicted"/>
<dbReference type="Proteomes" id="UP000639772">
    <property type="component" value="Chromosome 9"/>
</dbReference>
<accession>A0A835UPN3</accession>
<dbReference type="EMBL" id="JADCNM010000009">
    <property type="protein sequence ID" value="KAG0469253.1"/>
    <property type="molecule type" value="Genomic_DNA"/>
</dbReference>
<dbReference type="InterPro" id="IPR044257">
    <property type="entry name" value="TRM32-like"/>
</dbReference>
<dbReference type="AlphaFoldDB" id="A0A835UPN3"/>
<evidence type="ECO:0000313" key="3">
    <source>
        <dbReference type="Proteomes" id="UP000639772"/>
    </source>
</evidence>
<evidence type="ECO:0000259" key="1">
    <source>
        <dbReference type="Pfam" id="PF14309"/>
    </source>
</evidence>
<dbReference type="PANTHER" id="PTHR47071">
    <property type="entry name" value="PROTEIN TRM32"/>
    <property type="match status" value="1"/>
</dbReference>
<protein>
    <recommendedName>
        <fullName evidence="1">DUF4378 domain-containing protein</fullName>
    </recommendedName>
</protein>
<sequence>MARASTDNSIKYFACYEESPINRFKVIKQKIKRISSEKTERSTVASLDGIVHKIPYGKCVSKDIKKSKSGFGLKYHTETACSSDYDVNCGRKEFDFVCKILKNSGFSGHGVPWSLLPFQPLDPVMFDEEYGLAQETGISGIEHGKFLEQMLLFDLINEVLVEVFEDSFGYVLPWFVFF</sequence>
<dbReference type="InterPro" id="IPR025486">
    <property type="entry name" value="DUF4378"/>
</dbReference>
<dbReference type="OrthoDB" id="758104at2759"/>
<gene>
    <name evidence="2" type="ORF">HPP92_018581</name>
</gene>